<feature type="binding site" evidence="20">
    <location>
        <position position="156"/>
    </location>
    <ligand>
        <name>[2Fe-2S] cluster</name>
        <dbReference type="ChEBI" id="CHEBI:190135"/>
        <label>2</label>
    </ligand>
</feature>
<dbReference type="InterPro" id="IPR016208">
    <property type="entry name" value="Ald_Oxase/xanthine_DH-like"/>
</dbReference>
<dbReference type="InterPro" id="IPR036010">
    <property type="entry name" value="2Fe-2S_ferredoxin-like_sf"/>
</dbReference>
<dbReference type="InterPro" id="IPR012675">
    <property type="entry name" value="Beta-grasp_dom_sf"/>
</dbReference>
<evidence type="ECO:0000256" key="19">
    <source>
        <dbReference type="PIRSR" id="PIRSR000127-2"/>
    </source>
</evidence>
<dbReference type="FunFam" id="3.30.365.10:FF:000004">
    <property type="entry name" value="Xanthine dehydrogenase oxidase"/>
    <property type="match status" value="1"/>
</dbReference>
<dbReference type="InterPro" id="IPR002346">
    <property type="entry name" value="Mopterin_DH_FAD-bd"/>
</dbReference>
<evidence type="ECO:0000256" key="6">
    <source>
        <dbReference type="ARBA" id="ARBA00022630"/>
    </source>
</evidence>
<dbReference type="Gene3D" id="3.30.465.10">
    <property type="match status" value="1"/>
</dbReference>
<evidence type="ECO:0000259" key="22">
    <source>
        <dbReference type="PROSITE" id="PS51387"/>
    </source>
</evidence>
<dbReference type="SUPFAM" id="SSF56003">
    <property type="entry name" value="Molybdenum cofactor-binding domain"/>
    <property type="match status" value="1"/>
</dbReference>
<keyword evidence="24" id="KW-1185">Reference proteome</keyword>
<feature type="domain" description="2Fe-2S ferredoxin-type" evidence="21">
    <location>
        <begin position="11"/>
        <end position="98"/>
    </location>
</feature>
<sequence length="1157" mass="125679">MSQDSNETKGDTLVFYVNGVKVTESKPDPEMTLLTYIRTKLHLTGAKLGCGEGGCGACTVMVSRYLPAIDVVRHYSVNACLAPLCSMQGLAVTTVEGIGNMKNIHPVQERIAKFHGSQCGFCTPGIVMSMYTLLRNNPTPTDTEMEAYFDGNLCRCTGYRPILDGFRTFTKEFKCALGEQCCQKRSTATNHSSSNTVLGPKITSLKPYDPTQEPIFPPDLKVNYWKFHGSSHTFIGPNVMWIQPSTLTELVELKARYPSAKLVAGNTEIGVETKFKNMNYPVLISTTNVPELQSVSVSEDGVTIGGAVTLSQFNDELKKVILSFPEHKTRVISSIVEMLQWFAGHQIRNVASVSGNIMTASPISDLNPLFLAAEATVCVQSQERGRRLVKIDKSFFCGYRKTAVASDEVLLSVIIPFTRKNEYFAGYKQANRKEDDISLVTAGMKVAVSKVNTINKVILAFGGMGVTTLLANTTMESIVGDEWTDPLVAKVSELLAGDLPLSPGAPGGFVEFRQALALSFFFKFFVTVRQQILKDEVVKDLSAIQSMEKPACKSMQVVGGMDARLRTHDVVGKPIVHSSALQQSTGEAVYLDDMLPVEGELHMALVTSTHPYADILSIDPSRALSTPGAVDFVSATDVPGVNSLGIYMDTVFATKEVTCQGQVIGAIVAQTQALARSAARLVDIQYEDKQPVVITIEDAIRHESYYKPFRKIQTGNLEAGFSSSQYILEGEAYVGGQNHFYMETMSTRVLPGENGELEVFASTQNPSSFQIDLARVLGIPSSKIVVRVKRLGGGFGGKESQIVLSGIPAAVAASKLRRPVRCVLDRDVDMITTGNRHPFLGRYKAGALVHIYRDGYVLVAHSGTEMGQGLNVKVAQIASEVLEIPLSLIHISETATNAVPNTSPTAASVGTDVNGMAVKNACEVLKERLKPYFQKMPNAQWEEVVHAAYMDSVSLSTTGFYATPNVGYDMDTQTGRPYAYYTFGTACTEVQIDCLTGDHKLLRTDIVMDVGNSVNPAIDVGQIEGAFAQGYGLHLLEDVKVTPDGSHLTRGPGNYKIPAFGNIPAEFNVHLVPDSPNPNAIFASRAVGEPPLLLASSALFAVKEAIRAARQDTGASIKFQLNSPALPADIRMACQDDFAKKFPRIDPKTYKPWAVTL</sequence>
<dbReference type="PROSITE" id="PS51387">
    <property type="entry name" value="FAD_PCMH"/>
    <property type="match status" value="1"/>
</dbReference>
<feature type="domain" description="FAD-binding PCMH-type" evidence="22">
    <location>
        <begin position="234"/>
        <end position="420"/>
    </location>
</feature>
<dbReference type="InterPro" id="IPR036318">
    <property type="entry name" value="FAD-bd_PCMH-like_sf"/>
</dbReference>
<dbReference type="InterPro" id="IPR036884">
    <property type="entry name" value="2Fe-2S-bd_dom_sf"/>
</dbReference>
<organism evidence="23 24">
    <name type="scientific">Candidula unifasciata</name>
    <dbReference type="NCBI Taxonomy" id="100452"/>
    <lineage>
        <taxon>Eukaryota</taxon>
        <taxon>Metazoa</taxon>
        <taxon>Spiralia</taxon>
        <taxon>Lophotrochozoa</taxon>
        <taxon>Mollusca</taxon>
        <taxon>Gastropoda</taxon>
        <taxon>Heterobranchia</taxon>
        <taxon>Euthyneura</taxon>
        <taxon>Panpulmonata</taxon>
        <taxon>Eupulmonata</taxon>
        <taxon>Stylommatophora</taxon>
        <taxon>Helicina</taxon>
        <taxon>Helicoidea</taxon>
        <taxon>Geomitridae</taxon>
        <taxon>Candidula</taxon>
    </lineage>
</organism>
<dbReference type="FunFam" id="3.30.465.10:FF:000004">
    <property type="entry name" value="Xanthine dehydrogenase/oxidase"/>
    <property type="match status" value="1"/>
</dbReference>
<dbReference type="Pfam" id="PF01799">
    <property type="entry name" value="Fer2_2"/>
    <property type="match status" value="1"/>
</dbReference>
<keyword evidence="9 19" id="KW-0274">FAD</keyword>
<dbReference type="Pfam" id="PF00111">
    <property type="entry name" value="Fer2"/>
    <property type="match status" value="1"/>
</dbReference>
<comment type="caution">
    <text evidence="23">The sequence shown here is derived from an EMBL/GenBank/DDBJ whole genome shotgun (WGS) entry which is preliminary data.</text>
</comment>
<dbReference type="Pfam" id="PF01315">
    <property type="entry name" value="Ald_Xan_dh_C"/>
    <property type="match status" value="1"/>
</dbReference>
<dbReference type="SUPFAM" id="SSF56176">
    <property type="entry name" value="FAD-binding/transporter-associated domain-like"/>
    <property type="match status" value="1"/>
</dbReference>
<dbReference type="PROSITE" id="PS51085">
    <property type="entry name" value="2FE2S_FER_2"/>
    <property type="match status" value="1"/>
</dbReference>
<name>A0A8S4A227_9EUPU</name>
<feature type="binding site" evidence="20">
    <location>
        <position position="764"/>
    </location>
    <ligand>
        <name>Mo-molybdopterin</name>
        <dbReference type="ChEBI" id="CHEBI:71302"/>
    </ligand>
    <ligandPart>
        <name>Mo</name>
        <dbReference type="ChEBI" id="CHEBI:28685"/>
    </ligandPart>
</feature>
<dbReference type="FunFam" id="3.30.43.10:FF:000001">
    <property type="entry name" value="Xanthine dehydrogenase/oxidase"/>
    <property type="match status" value="1"/>
</dbReference>
<evidence type="ECO:0000256" key="11">
    <source>
        <dbReference type="ARBA" id="ARBA00023004"/>
    </source>
</evidence>
<evidence type="ECO:0000256" key="8">
    <source>
        <dbReference type="ARBA" id="ARBA00022723"/>
    </source>
</evidence>
<evidence type="ECO:0000256" key="17">
    <source>
        <dbReference type="ARBA" id="ARBA00049517"/>
    </source>
</evidence>
<accession>A0A8S4A227</accession>
<evidence type="ECO:0000256" key="10">
    <source>
        <dbReference type="ARBA" id="ARBA00023002"/>
    </source>
</evidence>
<reference evidence="23" key="1">
    <citation type="submission" date="2021-04" db="EMBL/GenBank/DDBJ databases">
        <authorList>
            <consortium name="Molecular Ecology Group"/>
        </authorList>
    </citation>
    <scope>NUCLEOTIDE SEQUENCE</scope>
</reference>
<dbReference type="EMBL" id="CAJHNH020005446">
    <property type="protein sequence ID" value="CAG5132521.1"/>
    <property type="molecule type" value="Genomic_DNA"/>
</dbReference>
<dbReference type="SUPFAM" id="SSF54665">
    <property type="entry name" value="CO dehydrogenase molybdoprotein N-domain-like"/>
    <property type="match status" value="1"/>
</dbReference>
<keyword evidence="10" id="KW-0560">Oxidoreductase</keyword>
<keyword evidence="14" id="KW-0576">Peroxisome</keyword>
<dbReference type="InterPro" id="IPR046867">
    <property type="entry name" value="AldOxase/xan_DH_MoCoBD2"/>
</dbReference>
<dbReference type="InterPro" id="IPR037165">
    <property type="entry name" value="AldOxase/xan_DH_Mopterin-bd_sf"/>
</dbReference>
<evidence type="ECO:0000256" key="5">
    <source>
        <dbReference type="ARBA" id="ARBA00022505"/>
    </source>
</evidence>
<comment type="catalytic activity">
    <reaction evidence="16">
        <text>xanthine + NAD(+) + H2O = urate + NADH + H(+)</text>
        <dbReference type="Rhea" id="RHEA:16669"/>
        <dbReference type="ChEBI" id="CHEBI:15377"/>
        <dbReference type="ChEBI" id="CHEBI:15378"/>
        <dbReference type="ChEBI" id="CHEBI:17712"/>
        <dbReference type="ChEBI" id="CHEBI:17775"/>
        <dbReference type="ChEBI" id="CHEBI:57540"/>
        <dbReference type="ChEBI" id="CHEBI:57945"/>
        <dbReference type="EC" id="1.17.1.4"/>
    </reaction>
</comment>
<feature type="binding site" evidence="20">
    <location>
        <position position="55"/>
    </location>
    <ligand>
        <name>[2Fe-2S] cluster</name>
        <dbReference type="ChEBI" id="CHEBI:190135"/>
        <label>1</label>
    </ligand>
</feature>
<evidence type="ECO:0000256" key="15">
    <source>
        <dbReference type="ARBA" id="ARBA00034078"/>
    </source>
</evidence>
<evidence type="ECO:0000256" key="7">
    <source>
        <dbReference type="ARBA" id="ARBA00022714"/>
    </source>
</evidence>
<comment type="cofactor">
    <cofactor evidence="20">
        <name>Mo-molybdopterin</name>
        <dbReference type="ChEBI" id="CHEBI:71302"/>
    </cofactor>
    <text evidence="20">Binds 1 Mo-molybdopterin (Mo-MPT) cofactor per subunit.</text>
</comment>
<comment type="catalytic activity">
    <reaction evidence="17">
        <text>hypoxanthine + NAD(+) + H2O = xanthine + NADH + H(+)</text>
        <dbReference type="Rhea" id="RHEA:24670"/>
        <dbReference type="ChEBI" id="CHEBI:15377"/>
        <dbReference type="ChEBI" id="CHEBI:15378"/>
        <dbReference type="ChEBI" id="CHEBI:17368"/>
        <dbReference type="ChEBI" id="CHEBI:17712"/>
        <dbReference type="ChEBI" id="CHEBI:57540"/>
        <dbReference type="ChEBI" id="CHEBI:57945"/>
        <dbReference type="EC" id="1.17.1.4"/>
    </reaction>
</comment>
<dbReference type="InterPro" id="IPR016167">
    <property type="entry name" value="FAD-bd_PCMH_sub1"/>
</dbReference>
<dbReference type="Gene3D" id="3.30.390.50">
    <property type="entry name" value="CO dehydrogenase flavoprotein, C-terminal domain"/>
    <property type="match status" value="1"/>
</dbReference>
<dbReference type="InterPro" id="IPR001041">
    <property type="entry name" value="2Fe-2S_ferredoxin-type"/>
</dbReference>
<proteinExistence type="inferred from homology"/>
<dbReference type="FunFam" id="3.90.1170.50:FF:000001">
    <property type="entry name" value="Aldehyde oxidase 1"/>
    <property type="match status" value="1"/>
</dbReference>
<dbReference type="GO" id="GO:0004854">
    <property type="term" value="F:xanthine dehydrogenase activity"/>
    <property type="evidence" value="ECO:0007669"/>
    <property type="project" value="UniProtKB-EC"/>
</dbReference>
<comment type="similarity">
    <text evidence="3">Belongs to the xanthine dehydrogenase family.</text>
</comment>
<feature type="binding site" evidence="19">
    <location>
        <position position="799"/>
    </location>
    <ligand>
        <name>substrate</name>
    </ligand>
</feature>
<dbReference type="Pfam" id="PF20256">
    <property type="entry name" value="MoCoBD_2"/>
    <property type="match status" value="1"/>
</dbReference>
<dbReference type="OrthoDB" id="8300278at2759"/>
<dbReference type="InterPro" id="IPR022407">
    <property type="entry name" value="OxRdtase_Mopterin_BS"/>
</dbReference>
<evidence type="ECO:0000313" key="23">
    <source>
        <dbReference type="EMBL" id="CAG5132521.1"/>
    </source>
</evidence>
<keyword evidence="5 20" id="KW-0500">Molybdenum</keyword>
<dbReference type="InterPro" id="IPR016169">
    <property type="entry name" value="FAD-bd_PCMH_sub2"/>
</dbReference>
<keyword evidence="8 20" id="KW-0479">Metal-binding</keyword>
<dbReference type="SUPFAM" id="SSF54292">
    <property type="entry name" value="2Fe-2S ferredoxin-like"/>
    <property type="match status" value="1"/>
</dbReference>
<dbReference type="Pfam" id="PF00941">
    <property type="entry name" value="FAD_binding_5"/>
    <property type="match status" value="1"/>
</dbReference>
<evidence type="ECO:0000256" key="9">
    <source>
        <dbReference type="ARBA" id="ARBA00022827"/>
    </source>
</evidence>
<evidence type="ECO:0000256" key="18">
    <source>
        <dbReference type="PIRSR" id="PIRSR000127-1"/>
    </source>
</evidence>
<comment type="cofactor">
    <cofactor evidence="15">
        <name>[2Fe-2S] cluster</name>
        <dbReference type="ChEBI" id="CHEBI:190135"/>
    </cofactor>
</comment>
<feature type="binding site" evidence="20">
    <location>
        <position position="907"/>
    </location>
    <ligand>
        <name>Mo-molybdopterin</name>
        <dbReference type="ChEBI" id="CHEBI:71302"/>
    </ligand>
    <ligandPart>
        <name>Mo</name>
        <dbReference type="ChEBI" id="CHEBI:28685"/>
    </ligandPart>
</feature>
<protein>
    <recommendedName>
        <fullName evidence="4">xanthine dehydrogenase</fullName>
        <ecNumber evidence="4">1.17.1.4</ecNumber>
    </recommendedName>
</protein>
<feature type="binding site" evidence="20">
    <location>
        <position position="122"/>
    </location>
    <ligand>
        <name>[2Fe-2S] cluster</name>
        <dbReference type="ChEBI" id="CHEBI:190135"/>
        <label>2</label>
    </ligand>
</feature>
<feature type="binding site" evidence="20">
    <location>
        <position position="795"/>
    </location>
    <ligand>
        <name>Mo-molybdopterin</name>
        <dbReference type="ChEBI" id="CHEBI:71302"/>
    </ligand>
    <ligandPart>
        <name>Mo</name>
        <dbReference type="ChEBI" id="CHEBI:28685"/>
    </ligandPart>
</feature>
<dbReference type="SUPFAM" id="SSF55447">
    <property type="entry name" value="CO dehydrogenase flavoprotein C-terminal domain-like"/>
    <property type="match status" value="1"/>
</dbReference>
<dbReference type="InterPro" id="IPR005107">
    <property type="entry name" value="CO_DH_flav_C"/>
</dbReference>
<dbReference type="InterPro" id="IPR036856">
    <property type="entry name" value="Ald_Oxase/Xan_DH_a/b_sf"/>
</dbReference>
<dbReference type="InterPro" id="IPR000674">
    <property type="entry name" value="Ald_Oxase/Xan_DH_a/b"/>
</dbReference>
<evidence type="ECO:0000259" key="21">
    <source>
        <dbReference type="PROSITE" id="PS51085"/>
    </source>
</evidence>
<evidence type="ECO:0000256" key="1">
    <source>
        <dbReference type="ARBA" id="ARBA00001974"/>
    </source>
</evidence>
<comment type="cofactor">
    <cofactor evidence="20">
        <name>[2Fe-2S] cluster</name>
        <dbReference type="ChEBI" id="CHEBI:190135"/>
    </cofactor>
    <text evidence="20">Binds 2 [2Fe-2S] clusters.</text>
</comment>
<comment type="cofactor">
    <cofactor evidence="1 19">
        <name>FAD</name>
        <dbReference type="ChEBI" id="CHEBI:57692"/>
    </cofactor>
</comment>
<dbReference type="InterPro" id="IPR036683">
    <property type="entry name" value="CO_DH_flav_C_dom_sf"/>
</dbReference>
<dbReference type="PANTHER" id="PTHR45444:SF3">
    <property type="entry name" value="XANTHINE DEHYDROGENASE"/>
    <property type="match status" value="1"/>
</dbReference>
<feature type="active site" description="Proton acceptor" evidence="18">
    <location>
        <position position="1089"/>
    </location>
</feature>
<dbReference type="GO" id="GO:0005777">
    <property type="term" value="C:peroxisome"/>
    <property type="evidence" value="ECO:0007669"/>
    <property type="project" value="UniProtKB-SubCell"/>
</dbReference>
<dbReference type="Gene3D" id="3.30.365.10">
    <property type="entry name" value="Aldehyde oxidase/xanthine dehydrogenase, molybdopterin binding domain"/>
    <property type="match status" value="3"/>
</dbReference>
<keyword evidence="11 20" id="KW-0408">Iron</keyword>
<dbReference type="EC" id="1.17.1.4" evidence="4"/>
<dbReference type="InterPro" id="IPR016166">
    <property type="entry name" value="FAD-bd_PCMH"/>
</dbReference>
<feature type="binding site" evidence="19">
    <location>
        <position position="342"/>
    </location>
    <ligand>
        <name>FAD</name>
        <dbReference type="ChEBI" id="CHEBI:57692"/>
    </ligand>
</feature>
<feature type="binding site" evidence="19">
    <location>
        <begin position="262"/>
        <end position="269"/>
    </location>
    <ligand>
        <name>FAD</name>
        <dbReference type="ChEBI" id="CHEBI:57692"/>
    </ligand>
</feature>
<dbReference type="Gene3D" id="1.10.150.120">
    <property type="entry name" value="[2Fe-2S]-binding domain"/>
    <property type="match status" value="1"/>
</dbReference>
<dbReference type="PANTHER" id="PTHR45444">
    <property type="entry name" value="XANTHINE DEHYDROGENASE"/>
    <property type="match status" value="1"/>
</dbReference>
<dbReference type="SMART" id="SM01092">
    <property type="entry name" value="CO_deh_flav_C"/>
    <property type="match status" value="1"/>
</dbReference>
<feature type="binding site" evidence="19">
    <location>
        <position position="365"/>
    </location>
    <ligand>
        <name>FAD</name>
        <dbReference type="ChEBI" id="CHEBI:57692"/>
    </ligand>
</feature>
<dbReference type="InterPro" id="IPR014307">
    <property type="entry name" value="Xanthine_DH_ssu"/>
</dbReference>
<dbReference type="AlphaFoldDB" id="A0A8S4A227"/>
<dbReference type="Gene3D" id="3.90.1170.50">
    <property type="entry name" value="Aldehyde oxidase/xanthine dehydrogenase, a/b hammerhead"/>
    <property type="match status" value="1"/>
</dbReference>
<feature type="binding site" evidence="20">
    <location>
        <position position="50"/>
    </location>
    <ligand>
        <name>[2Fe-2S] cluster</name>
        <dbReference type="ChEBI" id="CHEBI:190135"/>
        <label>1</label>
    </ligand>
</feature>
<feature type="binding site" evidence="20">
    <location>
        <position position="58"/>
    </location>
    <ligand>
        <name>[2Fe-2S] cluster</name>
        <dbReference type="ChEBI" id="CHEBI:190135"/>
        <label>1</label>
    </ligand>
</feature>
<dbReference type="Proteomes" id="UP000678393">
    <property type="component" value="Unassembled WGS sequence"/>
</dbReference>
<feature type="binding site" evidence="19">
    <location>
        <position position="428"/>
    </location>
    <ligand>
        <name>FAD</name>
        <dbReference type="ChEBI" id="CHEBI:57692"/>
    </ligand>
</feature>
<feature type="binding site" evidence="19">
    <location>
        <begin position="352"/>
        <end position="356"/>
    </location>
    <ligand>
        <name>FAD</name>
        <dbReference type="ChEBI" id="CHEBI:57692"/>
    </ligand>
</feature>
<feature type="binding site" evidence="20">
    <location>
        <position position="80"/>
    </location>
    <ligand>
        <name>[2Fe-2S] cluster</name>
        <dbReference type="ChEBI" id="CHEBI:190135"/>
        <label>1</label>
    </ligand>
</feature>
<dbReference type="NCBIfam" id="TIGR02963">
    <property type="entry name" value="xanthine_xdhA"/>
    <property type="match status" value="1"/>
</dbReference>
<dbReference type="SMART" id="SM01008">
    <property type="entry name" value="Ald_Xan_dh_C"/>
    <property type="match status" value="1"/>
</dbReference>
<dbReference type="Gene3D" id="3.30.43.10">
    <property type="entry name" value="Uridine Diphospho-n-acetylenolpyruvylglucosamine Reductase, domain 2"/>
    <property type="match status" value="1"/>
</dbReference>
<dbReference type="GO" id="GO:0051537">
    <property type="term" value="F:2 iron, 2 sulfur cluster binding"/>
    <property type="evidence" value="ECO:0007669"/>
    <property type="project" value="UniProtKB-KW"/>
</dbReference>
<dbReference type="PIRSF" id="PIRSF000127">
    <property type="entry name" value="Xanthine_DH"/>
    <property type="match status" value="1"/>
</dbReference>
<feature type="binding site" evidence="19">
    <location>
        <position position="410"/>
    </location>
    <ligand>
        <name>FAD</name>
        <dbReference type="ChEBI" id="CHEBI:57692"/>
    </ligand>
</feature>
<evidence type="ECO:0000256" key="4">
    <source>
        <dbReference type="ARBA" id="ARBA00013123"/>
    </source>
</evidence>
<dbReference type="GO" id="GO:0071949">
    <property type="term" value="F:FAD binding"/>
    <property type="evidence" value="ECO:0007669"/>
    <property type="project" value="InterPro"/>
</dbReference>
<dbReference type="GO" id="GO:0005506">
    <property type="term" value="F:iron ion binding"/>
    <property type="evidence" value="ECO:0007669"/>
    <property type="project" value="InterPro"/>
</dbReference>
<comment type="subcellular location">
    <subcellularLocation>
        <location evidence="2">Peroxisome</location>
    </subcellularLocation>
</comment>
<feature type="binding site" evidence="20">
    <location>
        <position position="119"/>
    </location>
    <ligand>
        <name>[2Fe-2S] cluster</name>
        <dbReference type="ChEBI" id="CHEBI:190135"/>
        <label>2</label>
    </ligand>
</feature>
<dbReference type="InterPro" id="IPR002888">
    <property type="entry name" value="2Fe-2S-bd"/>
</dbReference>
<dbReference type="Gene3D" id="3.10.20.30">
    <property type="match status" value="1"/>
</dbReference>
<evidence type="ECO:0000256" key="2">
    <source>
        <dbReference type="ARBA" id="ARBA00004275"/>
    </source>
</evidence>
<evidence type="ECO:0000256" key="12">
    <source>
        <dbReference type="ARBA" id="ARBA00023014"/>
    </source>
</evidence>
<keyword evidence="6" id="KW-0285">Flavoprotein</keyword>
<keyword evidence="12 20" id="KW-0411">Iron-sulfur</keyword>
<dbReference type="GO" id="GO:0043546">
    <property type="term" value="F:molybdopterin cofactor binding"/>
    <property type="evidence" value="ECO:0007669"/>
    <property type="project" value="InterPro"/>
</dbReference>
<evidence type="ECO:0000256" key="20">
    <source>
        <dbReference type="PIRSR" id="PIRSR000127-3"/>
    </source>
</evidence>
<dbReference type="InterPro" id="IPR006058">
    <property type="entry name" value="2Fe2S_fd_BS"/>
</dbReference>
<dbReference type="PROSITE" id="PS00197">
    <property type="entry name" value="2FE2S_FER_1"/>
    <property type="match status" value="1"/>
</dbReference>
<dbReference type="Pfam" id="PF03450">
    <property type="entry name" value="CO_deh_flav_C"/>
    <property type="match status" value="1"/>
</dbReference>
<gene>
    <name evidence="23" type="ORF">CUNI_LOCUS18079</name>
</gene>
<feature type="binding site" evidence="20">
    <location>
        <position position="154"/>
    </location>
    <ligand>
        <name>[2Fe-2S] cluster</name>
        <dbReference type="ChEBI" id="CHEBI:190135"/>
        <label>2</label>
    </ligand>
</feature>
<dbReference type="FunFam" id="3.30.365.10:FF:000001">
    <property type="entry name" value="Xanthine dehydrogenase oxidase"/>
    <property type="match status" value="1"/>
</dbReference>
<evidence type="ECO:0000256" key="3">
    <source>
        <dbReference type="ARBA" id="ARBA00006849"/>
    </source>
</evidence>
<dbReference type="FunFam" id="3.10.20.30:FF:000015">
    <property type="entry name" value="Aldehyde oxidase 1"/>
    <property type="match status" value="1"/>
</dbReference>
<evidence type="ECO:0000313" key="24">
    <source>
        <dbReference type="Proteomes" id="UP000678393"/>
    </source>
</evidence>
<keyword evidence="7 20" id="KW-0001">2Fe-2S</keyword>
<evidence type="ECO:0000256" key="16">
    <source>
        <dbReference type="ARBA" id="ARBA00049017"/>
    </source>
</evidence>
<evidence type="ECO:0000256" key="13">
    <source>
        <dbReference type="ARBA" id="ARBA00023027"/>
    </source>
</evidence>
<dbReference type="PROSITE" id="PS00559">
    <property type="entry name" value="MOLYBDOPTERIN_EUK"/>
    <property type="match status" value="1"/>
</dbReference>
<evidence type="ECO:0000256" key="14">
    <source>
        <dbReference type="ARBA" id="ARBA00023140"/>
    </source>
</evidence>
<keyword evidence="13" id="KW-0520">NAD</keyword>
<dbReference type="SUPFAM" id="SSF47741">
    <property type="entry name" value="CO dehydrogenase ISP C-domain like"/>
    <property type="match status" value="1"/>
</dbReference>